<protein>
    <submittedName>
        <fullName evidence="4">TetR family transcriptional regulator</fullName>
    </submittedName>
</protein>
<gene>
    <name evidence="4" type="ORF">lacNasYZ03_14750</name>
</gene>
<keyword evidence="5" id="KW-1185">Reference proteome</keyword>
<name>A0ABQ3W5G1_9LACO</name>
<feature type="domain" description="HTH tetR-type" evidence="3">
    <location>
        <begin position="11"/>
        <end position="71"/>
    </location>
</feature>
<dbReference type="PANTHER" id="PTHR43479:SF11">
    <property type="entry name" value="ACREF_ENVCD OPERON REPRESSOR-RELATED"/>
    <property type="match status" value="1"/>
</dbReference>
<dbReference type="PROSITE" id="PS50977">
    <property type="entry name" value="HTH_TETR_2"/>
    <property type="match status" value="1"/>
</dbReference>
<evidence type="ECO:0000256" key="2">
    <source>
        <dbReference type="PROSITE-ProRule" id="PRU00335"/>
    </source>
</evidence>
<dbReference type="InterPro" id="IPR001647">
    <property type="entry name" value="HTH_TetR"/>
</dbReference>
<evidence type="ECO:0000256" key="1">
    <source>
        <dbReference type="ARBA" id="ARBA00023125"/>
    </source>
</evidence>
<dbReference type="Pfam" id="PF00440">
    <property type="entry name" value="TetR_N"/>
    <property type="match status" value="1"/>
</dbReference>
<dbReference type="SUPFAM" id="SSF46689">
    <property type="entry name" value="Homeodomain-like"/>
    <property type="match status" value="1"/>
</dbReference>
<dbReference type="Gene3D" id="1.10.357.10">
    <property type="entry name" value="Tetracycline Repressor, domain 2"/>
    <property type="match status" value="1"/>
</dbReference>
<feature type="DNA-binding region" description="H-T-H motif" evidence="2">
    <location>
        <begin position="34"/>
        <end position="53"/>
    </location>
</feature>
<proteinExistence type="predicted"/>
<dbReference type="PANTHER" id="PTHR43479">
    <property type="entry name" value="ACREF/ENVCD OPERON REPRESSOR-RELATED"/>
    <property type="match status" value="1"/>
</dbReference>
<comment type="caution">
    <text evidence="4">The sequence shown here is derived from an EMBL/GenBank/DDBJ whole genome shotgun (WGS) entry which is preliminary data.</text>
</comment>
<dbReference type="InterPro" id="IPR009057">
    <property type="entry name" value="Homeodomain-like_sf"/>
</dbReference>
<dbReference type="Proteomes" id="UP000616547">
    <property type="component" value="Unassembled WGS sequence"/>
</dbReference>
<accession>A0ABQ3W5G1</accession>
<reference evidence="5" key="1">
    <citation type="submission" date="2021-01" db="EMBL/GenBank/DDBJ databases">
        <title>Draft genome sequence of Nasalis larvatus strain YZ03.</title>
        <authorList>
            <person name="Suzuki-Hashido N."/>
            <person name="Tsuchida S."/>
            <person name="Hayakawa T."/>
        </authorList>
    </citation>
    <scope>NUCLEOTIDE SEQUENCE [LARGE SCALE GENOMIC DNA]</scope>
    <source>
        <strain evidence="5">YZ03</strain>
    </source>
</reference>
<dbReference type="RefSeq" id="WP_201336291.1">
    <property type="nucleotide sequence ID" value="NZ_BOCG01000427.1"/>
</dbReference>
<organism evidence="4 5">
    <name type="scientific">Lactobacillus nasalidis</name>
    <dbReference type="NCBI Taxonomy" id="2797258"/>
    <lineage>
        <taxon>Bacteria</taxon>
        <taxon>Bacillati</taxon>
        <taxon>Bacillota</taxon>
        <taxon>Bacilli</taxon>
        <taxon>Lactobacillales</taxon>
        <taxon>Lactobacillaceae</taxon>
        <taxon>Lactobacillus</taxon>
    </lineage>
</organism>
<dbReference type="EMBL" id="BOCI01000435">
    <property type="protein sequence ID" value="GHW01788.1"/>
    <property type="molecule type" value="Genomic_DNA"/>
</dbReference>
<dbReference type="InterPro" id="IPR050624">
    <property type="entry name" value="HTH-type_Tx_Regulator"/>
</dbReference>
<evidence type="ECO:0000259" key="3">
    <source>
        <dbReference type="PROSITE" id="PS50977"/>
    </source>
</evidence>
<keyword evidence="1 2" id="KW-0238">DNA-binding</keyword>
<sequence>MPSQTFFNLPQEKQDRIMRAAREEFFTHSMDDASINRLIKAAGIPRGSFYQYFDDKEDVYCYLGEQISRGLFAEAYQQLAESDYDPFKLARQVLPRWLKEVFYGENRAFFYRQIDLLYQQQMPRVQHVQQPLSGLSQEELEKMAAKVNLQDQEDLKFLLHSFLLVLVSCISSGAADYRAGKEVDLDKLNRQLNRRLDYLENGFRQTKRK</sequence>
<evidence type="ECO:0000313" key="4">
    <source>
        <dbReference type="EMBL" id="GHW01788.1"/>
    </source>
</evidence>
<evidence type="ECO:0000313" key="5">
    <source>
        <dbReference type="Proteomes" id="UP000616547"/>
    </source>
</evidence>